<keyword evidence="2" id="KW-1185">Reference proteome</keyword>
<dbReference type="Gene3D" id="3.40.50.150">
    <property type="entry name" value="Vaccinia Virus protein VP39"/>
    <property type="match status" value="1"/>
</dbReference>
<dbReference type="Pfam" id="PF12847">
    <property type="entry name" value="Methyltransf_18"/>
    <property type="match status" value="1"/>
</dbReference>
<evidence type="ECO:0000313" key="2">
    <source>
        <dbReference type="Proteomes" id="UP001059950"/>
    </source>
</evidence>
<reference evidence="1" key="1">
    <citation type="submission" date="2021-04" db="EMBL/GenBank/DDBJ databases">
        <title>Oceanospirillales bacteria with DddD are important DMSP degraders in coastal seawater.</title>
        <authorList>
            <person name="Liu J."/>
        </authorList>
    </citation>
    <scope>NUCLEOTIDE SEQUENCE</scope>
    <source>
        <strain evidence="1">GY6</strain>
    </source>
</reference>
<accession>A0ABY5GW02</accession>
<dbReference type="EMBL" id="CP073344">
    <property type="protein sequence ID" value="UTW04171.1"/>
    <property type="molecule type" value="Genomic_DNA"/>
</dbReference>
<protein>
    <submittedName>
        <fullName evidence="1">tRNA (Adenine(22)-N(1))-methyltransferase TrmK</fullName>
    </submittedName>
</protein>
<dbReference type="PANTHER" id="PTHR38451:SF1">
    <property type="entry name" value="TRNA (ADENINE(22)-N(1))-METHYLTRANSFERASE"/>
    <property type="match status" value="1"/>
</dbReference>
<organism evidence="1 2">
    <name type="scientific">Amphritea atlantica</name>
    <dbReference type="NCBI Taxonomy" id="355243"/>
    <lineage>
        <taxon>Bacteria</taxon>
        <taxon>Pseudomonadati</taxon>
        <taxon>Pseudomonadota</taxon>
        <taxon>Gammaproteobacteria</taxon>
        <taxon>Oceanospirillales</taxon>
        <taxon>Oceanospirillaceae</taxon>
        <taxon>Amphritea</taxon>
    </lineage>
</organism>
<evidence type="ECO:0000313" key="1">
    <source>
        <dbReference type="EMBL" id="UTW04171.1"/>
    </source>
</evidence>
<dbReference type="InterPro" id="IPR029063">
    <property type="entry name" value="SAM-dependent_MTases_sf"/>
</dbReference>
<dbReference type="PIRSF" id="PIRSF028234">
    <property type="entry name" value="UCP028234"/>
    <property type="match status" value="1"/>
</dbReference>
<dbReference type="SUPFAM" id="SSF53335">
    <property type="entry name" value="S-adenosyl-L-methionine-dependent methyltransferases"/>
    <property type="match status" value="1"/>
</dbReference>
<dbReference type="PANTHER" id="PTHR38451">
    <property type="entry name" value="TRNA (ADENINE(22)-N(1))-METHYLTRANSFERASE"/>
    <property type="match status" value="1"/>
</dbReference>
<gene>
    <name evidence="1" type="ORF">KDX31_03910</name>
</gene>
<proteinExistence type="predicted"/>
<dbReference type="InterPro" id="IPR016876">
    <property type="entry name" value="UCP028234"/>
</dbReference>
<sequence>MKLSKRLQQIEQMVTPGYSHIWDCCCDHGFLGAALLARPDTQIHFVDIVPQLMAGLESRLQRFYPDTATRWETHCIDVAQLPLEQYSGKQLIIIAGVGGDLMIRFVEAIHQQHPHLNIDFLLCPVHHQFALRQTLIKLDFSLKDERLIEENQRFYEVILVSSEVDENAHIDPVGNKIWQSTSAEQKRMVERYLNNTLNHYRRIQQGNSASVDHIIAAYRAVSL</sequence>
<dbReference type="Proteomes" id="UP001059950">
    <property type="component" value="Chromosome"/>
</dbReference>
<name>A0ABY5GW02_9GAMM</name>